<feature type="transmembrane region" description="Helical" evidence="1">
    <location>
        <begin position="20"/>
        <end position="40"/>
    </location>
</feature>
<sequence length="152" mass="16483">MADTKVPLVGKLGTTRGHAAFFHGAVAMMGASVSIAYIAVTAVDIALPLAAVTDTESTSIDLVAAVVNQAARPRSMEVTFPQAWKDRVVAVVKVTERHRRRMVRDGHGVLGNCEMFLSRSCRLVILSSSVVSTPRFQPGSMRRRPDDRPHTD</sequence>
<evidence type="ECO:0000256" key="1">
    <source>
        <dbReference type="SAM" id="Phobius"/>
    </source>
</evidence>
<accession>A0A6G0WHP7</accession>
<organism evidence="2 3">
    <name type="scientific">Aphanomyces euteiches</name>
    <dbReference type="NCBI Taxonomy" id="100861"/>
    <lineage>
        <taxon>Eukaryota</taxon>
        <taxon>Sar</taxon>
        <taxon>Stramenopiles</taxon>
        <taxon>Oomycota</taxon>
        <taxon>Saprolegniomycetes</taxon>
        <taxon>Saprolegniales</taxon>
        <taxon>Verrucalvaceae</taxon>
        <taxon>Aphanomyces</taxon>
    </lineage>
</organism>
<gene>
    <name evidence="2" type="ORF">Ae201684_015099</name>
</gene>
<keyword evidence="1" id="KW-0812">Transmembrane</keyword>
<evidence type="ECO:0000313" key="2">
    <source>
        <dbReference type="EMBL" id="KAF0726700.1"/>
    </source>
</evidence>
<keyword evidence="3" id="KW-1185">Reference proteome</keyword>
<keyword evidence="1" id="KW-0472">Membrane</keyword>
<comment type="caution">
    <text evidence="2">The sequence shown here is derived from an EMBL/GenBank/DDBJ whole genome shotgun (WGS) entry which is preliminary data.</text>
</comment>
<name>A0A6G0WHP7_9STRA</name>
<protein>
    <submittedName>
        <fullName evidence="2">Uncharacterized protein</fullName>
    </submittedName>
</protein>
<proteinExistence type="predicted"/>
<dbReference type="EMBL" id="VJMJ01000210">
    <property type="protein sequence ID" value="KAF0726700.1"/>
    <property type="molecule type" value="Genomic_DNA"/>
</dbReference>
<evidence type="ECO:0000313" key="3">
    <source>
        <dbReference type="Proteomes" id="UP000481153"/>
    </source>
</evidence>
<dbReference type="AlphaFoldDB" id="A0A6G0WHP7"/>
<dbReference type="Proteomes" id="UP000481153">
    <property type="component" value="Unassembled WGS sequence"/>
</dbReference>
<reference evidence="2 3" key="1">
    <citation type="submission" date="2019-07" db="EMBL/GenBank/DDBJ databases">
        <title>Genomics analysis of Aphanomyces spp. identifies a new class of oomycete effector associated with host adaptation.</title>
        <authorList>
            <person name="Gaulin E."/>
        </authorList>
    </citation>
    <scope>NUCLEOTIDE SEQUENCE [LARGE SCALE GENOMIC DNA]</scope>
    <source>
        <strain evidence="2 3">ATCC 201684</strain>
    </source>
</reference>
<keyword evidence="1" id="KW-1133">Transmembrane helix</keyword>